<keyword evidence="11" id="KW-1185">Reference proteome</keyword>
<dbReference type="PROSITE" id="PS51257">
    <property type="entry name" value="PROKAR_LIPOPROTEIN"/>
    <property type="match status" value="1"/>
</dbReference>
<feature type="domain" description="FAD dependent oxidoreductase" evidence="9">
    <location>
        <begin position="105"/>
        <end position="368"/>
    </location>
</feature>
<dbReference type="GO" id="GO:0071949">
    <property type="term" value="F:FAD binding"/>
    <property type="evidence" value="ECO:0007669"/>
    <property type="project" value="InterPro"/>
</dbReference>
<name>A0A4Q2UI71_9BACT</name>
<evidence type="ECO:0000256" key="4">
    <source>
        <dbReference type="ARBA" id="ARBA00022827"/>
    </source>
</evidence>
<dbReference type="Gene3D" id="3.30.9.10">
    <property type="entry name" value="D-Amino Acid Oxidase, subunit A, domain 2"/>
    <property type="match status" value="1"/>
</dbReference>
<dbReference type="GO" id="GO:0003884">
    <property type="term" value="F:D-amino-acid oxidase activity"/>
    <property type="evidence" value="ECO:0007669"/>
    <property type="project" value="UniProtKB-EC"/>
</dbReference>
<evidence type="ECO:0000256" key="5">
    <source>
        <dbReference type="ARBA" id="ARBA00023002"/>
    </source>
</evidence>
<dbReference type="Pfam" id="PF01266">
    <property type="entry name" value="DAO"/>
    <property type="match status" value="2"/>
</dbReference>
<comment type="cofactor">
    <cofactor evidence="1">
        <name>FAD</name>
        <dbReference type="ChEBI" id="CHEBI:57692"/>
    </cofactor>
</comment>
<dbReference type="GO" id="GO:0019478">
    <property type="term" value="P:D-amino acid catabolic process"/>
    <property type="evidence" value="ECO:0007669"/>
    <property type="project" value="TreeGrafter"/>
</dbReference>
<evidence type="ECO:0000313" key="10">
    <source>
        <dbReference type="EMBL" id="RYC69113.1"/>
    </source>
</evidence>
<evidence type="ECO:0000256" key="1">
    <source>
        <dbReference type="ARBA" id="ARBA00001974"/>
    </source>
</evidence>
<dbReference type="Gene3D" id="3.40.50.720">
    <property type="entry name" value="NAD(P)-binding Rossmann-like Domain"/>
    <property type="match status" value="2"/>
</dbReference>
<dbReference type="InterPro" id="IPR006076">
    <property type="entry name" value="FAD-dep_OxRdtase"/>
</dbReference>
<evidence type="ECO:0000256" key="8">
    <source>
        <dbReference type="ARBA" id="ARBA00049547"/>
    </source>
</evidence>
<dbReference type="PANTHER" id="PTHR11530:SF11">
    <property type="entry name" value="D-ASPARTATE OXIDASE"/>
    <property type="match status" value="1"/>
</dbReference>
<sequence length="374" mass="41310">MDRRHFLYAAGLGSVAMTSGCVPSARKSQPPVFQVPRLRLSRDRIVKETVGLRPFRASGPRIEKEMLGNKTIVHNYGHGGSGWSLSWGTGHLARELVLVTGVKKVALLGSGTVGLATARLLQEKGCEVTIYTKDLPPNVTSSLATGTWSPASRVCDPKVATAAFRQQWEAATRYSFRTFQFLLGMNDIAAWVDEYNVSHQPPTGQSDPSLGGEVFHLDGLVPERQTLSRRQHPFGAPYVTWRSNMMFNIPSYLHYQLSTFMMLGGKLTIREIKTLEDIDALPETCVVNCMGLGAKAIFNDEELTPVSGQLACLIPQSEVTYKLNVPGANIISRKDGIYLGGNGLVGNWDTTPKREYTEKWVDVIQQVMNEMRHA</sequence>
<comment type="caution">
    <text evidence="10">The sequence shown here is derived from an EMBL/GenBank/DDBJ whole genome shotgun (WGS) entry which is preliminary data.</text>
</comment>
<dbReference type="RefSeq" id="WP_129602784.1">
    <property type="nucleotide sequence ID" value="NZ_SBLB01000004.1"/>
</dbReference>
<reference evidence="10 11" key="1">
    <citation type="submission" date="2019-01" db="EMBL/GenBank/DDBJ databases">
        <title>Spirosoma flava sp. nov., a propanil-degrading bacterium isolated from herbicide-contaminated soil.</title>
        <authorList>
            <person name="Zhang L."/>
            <person name="Jiang J.-D."/>
        </authorList>
    </citation>
    <scope>NUCLEOTIDE SEQUENCE [LARGE SCALE GENOMIC DNA]</scope>
    <source>
        <strain evidence="10 11">TY50</strain>
    </source>
</reference>
<protein>
    <recommendedName>
        <fullName evidence="7">D-amino-acid oxidase</fullName>
        <ecNumber evidence="6">1.4.3.3</ecNumber>
    </recommendedName>
</protein>
<dbReference type="SUPFAM" id="SSF51971">
    <property type="entry name" value="Nucleotide-binding domain"/>
    <property type="match status" value="1"/>
</dbReference>
<comment type="similarity">
    <text evidence="2">Belongs to the DAMOX/DASOX family.</text>
</comment>
<dbReference type="GO" id="GO:0005737">
    <property type="term" value="C:cytoplasm"/>
    <property type="evidence" value="ECO:0007669"/>
    <property type="project" value="TreeGrafter"/>
</dbReference>
<dbReference type="EMBL" id="SBLB01000004">
    <property type="protein sequence ID" value="RYC69113.1"/>
    <property type="molecule type" value="Genomic_DNA"/>
</dbReference>
<keyword evidence="3" id="KW-0285">Flavoprotein</keyword>
<evidence type="ECO:0000256" key="3">
    <source>
        <dbReference type="ARBA" id="ARBA00022630"/>
    </source>
</evidence>
<evidence type="ECO:0000256" key="2">
    <source>
        <dbReference type="ARBA" id="ARBA00006730"/>
    </source>
</evidence>
<feature type="domain" description="FAD dependent oxidoreductase" evidence="9">
    <location>
        <begin position="43"/>
        <end position="96"/>
    </location>
</feature>
<gene>
    <name evidence="10" type="ORF">EQG79_17090</name>
</gene>
<dbReference type="InterPro" id="IPR023209">
    <property type="entry name" value="DAO"/>
</dbReference>
<keyword evidence="4" id="KW-0274">FAD</keyword>
<organism evidence="10 11">
    <name type="scientific">Spirosoma sordidisoli</name>
    <dbReference type="NCBI Taxonomy" id="2502893"/>
    <lineage>
        <taxon>Bacteria</taxon>
        <taxon>Pseudomonadati</taxon>
        <taxon>Bacteroidota</taxon>
        <taxon>Cytophagia</taxon>
        <taxon>Cytophagales</taxon>
        <taxon>Cytophagaceae</taxon>
        <taxon>Spirosoma</taxon>
    </lineage>
</organism>
<dbReference type="PANTHER" id="PTHR11530">
    <property type="entry name" value="D-AMINO ACID OXIDASE"/>
    <property type="match status" value="1"/>
</dbReference>
<proteinExistence type="inferred from homology"/>
<dbReference type="AlphaFoldDB" id="A0A4Q2UI71"/>
<evidence type="ECO:0000259" key="9">
    <source>
        <dbReference type="Pfam" id="PF01266"/>
    </source>
</evidence>
<evidence type="ECO:0000256" key="7">
    <source>
        <dbReference type="ARBA" id="ARBA00039751"/>
    </source>
</evidence>
<accession>A0A4Q2UI71</accession>
<evidence type="ECO:0000313" key="11">
    <source>
        <dbReference type="Proteomes" id="UP000290407"/>
    </source>
</evidence>
<evidence type="ECO:0000256" key="6">
    <source>
        <dbReference type="ARBA" id="ARBA00039101"/>
    </source>
</evidence>
<dbReference type="Proteomes" id="UP000290407">
    <property type="component" value="Unassembled WGS sequence"/>
</dbReference>
<comment type="catalytic activity">
    <reaction evidence="8">
        <text>a D-alpha-amino acid + O2 + H2O = a 2-oxocarboxylate + H2O2 + NH4(+)</text>
        <dbReference type="Rhea" id="RHEA:21816"/>
        <dbReference type="ChEBI" id="CHEBI:15377"/>
        <dbReference type="ChEBI" id="CHEBI:15379"/>
        <dbReference type="ChEBI" id="CHEBI:16240"/>
        <dbReference type="ChEBI" id="CHEBI:28938"/>
        <dbReference type="ChEBI" id="CHEBI:35179"/>
        <dbReference type="ChEBI" id="CHEBI:59871"/>
        <dbReference type="EC" id="1.4.3.3"/>
    </reaction>
    <physiologicalReaction direction="left-to-right" evidence="8">
        <dbReference type="Rhea" id="RHEA:21817"/>
    </physiologicalReaction>
</comment>
<keyword evidence="5" id="KW-0560">Oxidoreductase</keyword>
<dbReference type="EC" id="1.4.3.3" evidence="6"/>